<organism evidence="2 3">
    <name type="scientific">Bartonella acomydis</name>
    <dbReference type="NCBI Taxonomy" id="686234"/>
    <lineage>
        <taxon>Bacteria</taxon>
        <taxon>Pseudomonadati</taxon>
        <taxon>Pseudomonadota</taxon>
        <taxon>Alphaproteobacteria</taxon>
        <taxon>Hyphomicrobiales</taxon>
        <taxon>Bartonellaceae</taxon>
        <taxon>Bartonella</taxon>
    </lineage>
</organism>
<sequence>MIKILKNNSLNILIAAVFFFSQVINVHANYLKNHSQRESIAASVMEQGKKKVANITSLFAVPNFTSEAKNESILEGKIENVFEPITLGFFSTVGALGFGFITGTIMAIFTGIIGWAIGKVKK</sequence>
<evidence type="ECO:0008006" key="4">
    <source>
        <dbReference type="Google" id="ProtNLM"/>
    </source>
</evidence>
<accession>A0ABP9MR78</accession>
<keyword evidence="1" id="KW-0812">Transmembrane</keyword>
<feature type="transmembrane region" description="Helical" evidence="1">
    <location>
        <begin position="12"/>
        <end position="30"/>
    </location>
</feature>
<keyword evidence="1" id="KW-1133">Transmembrane helix</keyword>
<keyword evidence="3" id="KW-1185">Reference proteome</keyword>
<feature type="transmembrane region" description="Helical" evidence="1">
    <location>
        <begin position="89"/>
        <end position="117"/>
    </location>
</feature>
<name>A0ABP9MR78_9HYPH</name>
<comment type="caution">
    <text evidence="2">The sequence shown here is derived from an EMBL/GenBank/DDBJ whole genome shotgun (WGS) entry which is preliminary data.</text>
</comment>
<dbReference type="RefSeq" id="WP_345097012.1">
    <property type="nucleotide sequence ID" value="NZ_BAABIY010000039.1"/>
</dbReference>
<reference evidence="3" key="1">
    <citation type="journal article" date="2019" name="Int. J. Syst. Evol. Microbiol.">
        <title>The Global Catalogue of Microorganisms (GCM) 10K type strain sequencing project: providing services to taxonomists for standard genome sequencing and annotation.</title>
        <authorList>
            <consortium name="The Broad Institute Genomics Platform"/>
            <consortium name="The Broad Institute Genome Sequencing Center for Infectious Disease"/>
            <person name="Wu L."/>
            <person name="Ma J."/>
        </authorList>
    </citation>
    <scope>NUCLEOTIDE SEQUENCE [LARGE SCALE GENOMIC DNA]</scope>
    <source>
        <strain evidence="3">JCM 17706</strain>
    </source>
</reference>
<evidence type="ECO:0000313" key="2">
    <source>
        <dbReference type="EMBL" id="GAA5099927.1"/>
    </source>
</evidence>
<dbReference type="Proteomes" id="UP001501525">
    <property type="component" value="Unassembled WGS sequence"/>
</dbReference>
<evidence type="ECO:0000313" key="3">
    <source>
        <dbReference type="Proteomes" id="UP001501525"/>
    </source>
</evidence>
<gene>
    <name evidence="2" type="ORF">GCM10023260_11280</name>
</gene>
<dbReference type="EMBL" id="BAABIY010000039">
    <property type="protein sequence ID" value="GAA5099927.1"/>
    <property type="molecule type" value="Genomic_DNA"/>
</dbReference>
<keyword evidence="1" id="KW-0472">Membrane</keyword>
<protein>
    <recommendedName>
        <fullName evidence="4">Protein-disulfide reductase</fullName>
    </recommendedName>
</protein>
<evidence type="ECO:0000256" key="1">
    <source>
        <dbReference type="SAM" id="Phobius"/>
    </source>
</evidence>
<proteinExistence type="predicted"/>